<keyword evidence="3" id="KW-1185">Reference proteome</keyword>
<proteinExistence type="predicted"/>
<dbReference type="EMBL" id="LNAM01000164">
    <property type="protein sequence ID" value="KSV58711.1"/>
    <property type="molecule type" value="Genomic_DNA"/>
</dbReference>
<dbReference type="OrthoDB" id="6024937at2"/>
<dbReference type="InterPro" id="IPR011033">
    <property type="entry name" value="PRC_barrel-like_sf"/>
</dbReference>
<name>A0A0V8QDU0_9FIRM</name>
<dbReference type="NCBIfam" id="TIGR02888">
    <property type="entry name" value="spore_YlmC_YmxH"/>
    <property type="match status" value="1"/>
</dbReference>
<dbReference type="Proteomes" id="UP000054874">
    <property type="component" value="Unassembled WGS sequence"/>
</dbReference>
<feature type="domain" description="PRC-barrel" evidence="1">
    <location>
        <begin position="2"/>
        <end position="78"/>
    </location>
</feature>
<comment type="caution">
    <text evidence="2">The sequence shown here is derived from an EMBL/GenBank/DDBJ whole genome shotgun (WGS) entry which is preliminary data.</text>
</comment>
<dbReference type="SUPFAM" id="SSF50346">
    <property type="entry name" value="PRC-barrel domain"/>
    <property type="match status" value="1"/>
</dbReference>
<evidence type="ECO:0000259" key="1">
    <source>
        <dbReference type="Pfam" id="PF05239"/>
    </source>
</evidence>
<dbReference type="InterPro" id="IPR014238">
    <property type="entry name" value="Spore_YlmC/YmxH"/>
</dbReference>
<gene>
    <name evidence="2" type="ORF">ASU35_02600</name>
</gene>
<dbReference type="Pfam" id="PF05239">
    <property type="entry name" value="PRC"/>
    <property type="match status" value="1"/>
</dbReference>
<accession>A0A0V8QDU0</accession>
<evidence type="ECO:0000313" key="3">
    <source>
        <dbReference type="Proteomes" id="UP000054874"/>
    </source>
</evidence>
<reference evidence="2 3" key="1">
    <citation type="submission" date="2015-11" db="EMBL/GenBank/DDBJ databases">
        <title>Butyribacter intestini gen. nov., sp. nov., a butyric acid-producing bacterium of the family Lachnospiraceae isolated from the human faeces.</title>
        <authorList>
            <person name="Zou Y."/>
            <person name="Xue W."/>
            <person name="Luo G."/>
            <person name="Lv M."/>
        </authorList>
    </citation>
    <scope>NUCLEOTIDE SEQUENCE [LARGE SCALE GENOMIC DNA]</scope>
    <source>
        <strain evidence="2 3">ACET-33324</strain>
    </source>
</reference>
<dbReference type="RefSeq" id="WP_058353146.1">
    <property type="nucleotide sequence ID" value="NZ_CABMMD010000164.1"/>
</dbReference>
<dbReference type="InterPro" id="IPR027275">
    <property type="entry name" value="PRC-brl_dom"/>
</dbReference>
<dbReference type="STRING" id="290052.ASU35_02600"/>
<evidence type="ECO:0000313" key="2">
    <source>
        <dbReference type="EMBL" id="KSV58711.1"/>
    </source>
</evidence>
<dbReference type="PANTHER" id="PTHR40061">
    <property type="entry name" value="SPORULATION PROTEIN YLMC-RELATED"/>
    <property type="match status" value="1"/>
</dbReference>
<organism evidence="2 3">
    <name type="scientific">Acetivibrio ethanolgignens</name>
    <dbReference type="NCBI Taxonomy" id="290052"/>
    <lineage>
        <taxon>Bacteria</taxon>
        <taxon>Bacillati</taxon>
        <taxon>Bacillota</taxon>
        <taxon>Clostridia</taxon>
        <taxon>Eubacteriales</taxon>
        <taxon>Oscillospiraceae</taxon>
        <taxon>Acetivibrio</taxon>
    </lineage>
</organism>
<dbReference type="Gene3D" id="2.30.30.240">
    <property type="entry name" value="PRC-barrel domain"/>
    <property type="match status" value="1"/>
</dbReference>
<dbReference type="AlphaFoldDB" id="A0A0V8QDU0"/>
<sequence>MRLCELRDKEVINICDGQKLGYIEDLEFDLCKGEIYKVIIPGPCKVWGILGREFEYVIDVRCIRRVGPDVVLVEVDREKVRNSP</sequence>
<protein>
    <submittedName>
        <fullName evidence="2">YlmC/YmxH family sporulation protein</fullName>
    </submittedName>
</protein>
<dbReference type="PANTHER" id="PTHR40061:SF1">
    <property type="entry name" value="SPORULATION PROTEIN YLMC-RELATED"/>
    <property type="match status" value="1"/>
</dbReference>